<dbReference type="Proteomes" id="UP000516232">
    <property type="component" value="Segment"/>
</dbReference>
<reference evidence="1 2" key="1">
    <citation type="submission" date="2020-07" db="EMBL/GenBank/DDBJ databases">
        <authorList>
            <person name="Shneider M.M."/>
            <person name="Timoshina O.V."/>
            <person name="Evseev P.V."/>
            <person name="Shelenkov A.A."/>
            <person name="Mikhailova Y.V."/>
            <person name="Yanushevich Y."/>
            <person name="Shagin D.A."/>
            <person name="Miroshnikov K.A."/>
        </authorList>
    </citation>
    <scope>NUCLEOTIDE SEQUENCE [LARGE SCALE GENOMIC DNA]</scope>
</reference>
<protein>
    <submittedName>
        <fullName evidence="1">Uncharacterized protein</fullName>
    </submittedName>
</protein>
<organismHost>
    <name type="scientific">Acinetobacter baumannii</name>
    <dbReference type="NCBI Taxonomy" id="470"/>
</organismHost>
<keyword evidence="2" id="KW-1185">Reference proteome</keyword>
<name>A0A7G9VYM4_BPACA</name>
<dbReference type="EMBL" id="MT783706">
    <property type="protein sequence ID" value="QNO11439.1"/>
    <property type="molecule type" value="Genomic_DNA"/>
</dbReference>
<organism evidence="1 2">
    <name type="scientific">Acinetobacter phage Aristophanes</name>
    <dbReference type="NCBI Taxonomy" id="2759203"/>
    <lineage>
        <taxon>Viruses</taxon>
        <taxon>Duplodnaviria</taxon>
        <taxon>Heunggongvirae</taxon>
        <taxon>Uroviricota</taxon>
        <taxon>Caudoviricetes</taxon>
        <taxon>Autographivirales</taxon>
        <taxon>Autoscriptoviridae</taxon>
        <taxon>Beijerinckvirinae</taxon>
        <taxon>Aristophanesvirus</taxon>
        <taxon>Aristophanesvirus aristophanes</taxon>
    </lineage>
</organism>
<evidence type="ECO:0000313" key="1">
    <source>
        <dbReference type="EMBL" id="QNO11439.1"/>
    </source>
</evidence>
<gene>
    <name evidence="1" type="ORF">Aristophanes_00015</name>
</gene>
<sequence length="130" mass="15337">MSKFKVGDKVKCIEHGLLDTTYGNVYEVLDVSEFNGEMYFTYIDDVGDDAERLQSRFELVQEDDVLTPEEVFEHLRKGTKLQHFHGTHGWRDVTTPKELYYEDICVDRFRIKPEPEVIELNGKKYREIVD</sequence>
<proteinExistence type="predicted"/>
<evidence type="ECO:0000313" key="2">
    <source>
        <dbReference type="Proteomes" id="UP000516232"/>
    </source>
</evidence>
<accession>A0A7G9VYM4</accession>